<reference evidence="4" key="1">
    <citation type="submission" date="2022-10" db="EMBL/GenBank/DDBJ databases">
        <title>Roseovarius pelagicus sp. nov., isolated from Arctic seawater.</title>
        <authorList>
            <person name="Hong Y.W."/>
            <person name="Hwang C.Y."/>
        </authorList>
    </citation>
    <scope>NUCLEOTIDE SEQUENCE</scope>
    <source>
        <strain evidence="4">HL-MP18</strain>
    </source>
</reference>
<accession>A0ABY6D9Q1</accession>
<evidence type="ECO:0000313" key="4">
    <source>
        <dbReference type="EMBL" id="UXX82861.1"/>
    </source>
</evidence>
<dbReference type="Proteomes" id="UP001064087">
    <property type="component" value="Chromosome"/>
</dbReference>
<evidence type="ECO:0000259" key="3">
    <source>
        <dbReference type="Pfam" id="PF02826"/>
    </source>
</evidence>
<gene>
    <name evidence="4" type="ORF">N7U68_17505</name>
</gene>
<dbReference type="PANTHER" id="PTHR43333">
    <property type="entry name" value="2-HACID_DH_C DOMAIN-CONTAINING PROTEIN"/>
    <property type="match status" value="1"/>
</dbReference>
<dbReference type="Gene3D" id="3.40.50.720">
    <property type="entry name" value="NAD(P)-binding Rossmann-like Domain"/>
    <property type="match status" value="2"/>
</dbReference>
<dbReference type="CDD" id="cd05300">
    <property type="entry name" value="2-Hacid_dh_1"/>
    <property type="match status" value="1"/>
</dbReference>
<keyword evidence="2" id="KW-0520">NAD</keyword>
<keyword evidence="5" id="KW-1185">Reference proteome</keyword>
<dbReference type="InterPro" id="IPR036291">
    <property type="entry name" value="NAD(P)-bd_dom_sf"/>
</dbReference>
<dbReference type="Pfam" id="PF02826">
    <property type="entry name" value="2-Hacid_dh_C"/>
    <property type="match status" value="1"/>
</dbReference>
<organism evidence="4 5">
    <name type="scientific">Roseovarius pelagicus</name>
    <dbReference type="NCBI Taxonomy" id="2980108"/>
    <lineage>
        <taxon>Bacteria</taxon>
        <taxon>Pseudomonadati</taxon>
        <taxon>Pseudomonadota</taxon>
        <taxon>Alphaproteobacteria</taxon>
        <taxon>Rhodobacterales</taxon>
        <taxon>Roseobacteraceae</taxon>
        <taxon>Roseovarius</taxon>
    </lineage>
</organism>
<dbReference type="SUPFAM" id="SSF52283">
    <property type="entry name" value="Formate/glycerate dehydrogenase catalytic domain-like"/>
    <property type="match status" value="1"/>
</dbReference>
<protein>
    <submittedName>
        <fullName evidence="4">D-2-hydroxyacid dehydrogenase</fullName>
    </submittedName>
</protein>
<evidence type="ECO:0000256" key="1">
    <source>
        <dbReference type="ARBA" id="ARBA00023002"/>
    </source>
</evidence>
<feature type="domain" description="D-isomer specific 2-hydroxyacid dehydrogenase NAD-binding" evidence="3">
    <location>
        <begin position="127"/>
        <end position="299"/>
    </location>
</feature>
<evidence type="ECO:0000256" key="2">
    <source>
        <dbReference type="ARBA" id="ARBA00023027"/>
    </source>
</evidence>
<proteinExistence type="predicted"/>
<evidence type="ECO:0000313" key="5">
    <source>
        <dbReference type="Proteomes" id="UP001064087"/>
    </source>
</evidence>
<name>A0ABY6D9Q1_9RHOB</name>
<dbReference type="EMBL" id="CP106738">
    <property type="protein sequence ID" value="UXX82861.1"/>
    <property type="molecule type" value="Genomic_DNA"/>
</dbReference>
<keyword evidence="1" id="KW-0560">Oxidoreductase</keyword>
<dbReference type="InterPro" id="IPR006140">
    <property type="entry name" value="D-isomer_DH_NAD-bd"/>
</dbReference>
<dbReference type="SUPFAM" id="SSF51735">
    <property type="entry name" value="NAD(P)-binding Rossmann-fold domains"/>
    <property type="match status" value="1"/>
</dbReference>
<dbReference type="RefSeq" id="WP_263047651.1">
    <property type="nucleotide sequence ID" value="NZ_CP106738.1"/>
</dbReference>
<sequence length="337" mass="36688">MKVHVKNNRWKPGSFPNTPEGEEVFTITQARLDDALAEYPDLKGRADYVVDWDTDNFASSMRDADVLLTWDLPMADLATVAPRLKWIHCIGAGVEHMLPISDWLPKGVVLTNNKGVHAAKAGEFGLMAVLMLHSKMPAIVTNQRNEVYDSLYASPIAGRTLVVLGTGSLGGAGAQAVQKLGVHVIGVNRSGQPVDGCDEVVTTDHLDEVLPRADYLLIATPDTPQTRGLMDRRRLDLMKPGAGIINIGREAVMDYGALCDKLQDGSLGGAILDVFDPEPIAADSRLWATPNLIITPHVSADDGDAYVPMTLGLFFRNMRLFLDDQPLLNPVRPELGY</sequence>
<dbReference type="PANTHER" id="PTHR43333:SF1">
    <property type="entry name" value="D-ISOMER SPECIFIC 2-HYDROXYACID DEHYDROGENASE NAD-BINDING DOMAIN-CONTAINING PROTEIN"/>
    <property type="match status" value="1"/>
</dbReference>